<feature type="transmembrane region" description="Helical" evidence="11">
    <location>
        <begin position="354"/>
        <end position="376"/>
    </location>
</feature>
<dbReference type="AlphaFoldDB" id="A0A2V1IUS3"/>
<comment type="catalytic activity">
    <reaction evidence="11">
        <text>K(+)(in) + H(+)(in) = K(+)(out) + H(+)(out)</text>
        <dbReference type="Rhea" id="RHEA:28490"/>
        <dbReference type="ChEBI" id="CHEBI:15378"/>
        <dbReference type="ChEBI" id="CHEBI:29103"/>
    </reaction>
</comment>
<evidence type="ECO:0000256" key="5">
    <source>
        <dbReference type="ARBA" id="ARBA00022692"/>
    </source>
</evidence>
<dbReference type="PANTHER" id="PTHR30540">
    <property type="entry name" value="OSMOTIC STRESS POTASSIUM TRANSPORTER"/>
    <property type="match status" value="1"/>
</dbReference>
<keyword evidence="2 11" id="KW-0813">Transport</keyword>
<keyword evidence="10 11" id="KW-0472">Membrane</keyword>
<feature type="domain" description="K+ potassium transporter C-terminal" evidence="13">
    <location>
        <begin position="497"/>
        <end position="650"/>
    </location>
</feature>
<name>A0A2V1IUS3_9BACT</name>
<accession>A0A2V1IUS3</accession>
<feature type="transmembrane region" description="Helical" evidence="11">
    <location>
        <begin position="262"/>
        <end position="284"/>
    </location>
</feature>
<organism evidence="14 15">
    <name type="scientific">Paramuribaculum intestinale</name>
    <dbReference type="NCBI Taxonomy" id="2094151"/>
    <lineage>
        <taxon>Bacteria</taxon>
        <taxon>Pseudomonadati</taxon>
        <taxon>Bacteroidota</taxon>
        <taxon>Bacteroidia</taxon>
        <taxon>Bacteroidales</taxon>
        <taxon>Muribaculaceae</taxon>
        <taxon>Paramuribaculum</taxon>
    </lineage>
</organism>
<feature type="transmembrane region" description="Helical" evidence="11">
    <location>
        <begin position="382"/>
        <end position="405"/>
    </location>
</feature>
<evidence type="ECO:0000313" key="15">
    <source>
        <dbReference type="Proteomes" id="UP000244925"/>
    </source>
</evidence>
<evidence type="ECO:0000256" key="4">
    <source>
        <dbReference type="ARBA" id="ARBA00022538"/>
    </source>
</evidence>
<evidence type="ECO:0000256" key="11">
    <source>
        <dbReference type="HAMAP-Rule" id="MF_01522"/>
    </source>
</evidence>
<feature type="transmembrane region" description="Helical" evidence="11">
    <location>
        <begin position="304"/>
        <end position="333"/>
    </location>
</feature>
<protein>
    <recommendedName>
        <fullName evidence="11">Probable potassium transport system protein Kup</fullName>
    </recommendedName>
</protein>
<feature type="transmembrane region" description="Helical" evidence="11">
    <location>
        <begin position="122"/>
        <end position="143"/>
    </location>
</feature>
<comment type="function">
    <text evidence="11">Transport of potassium into the cell. Likely operates as a K(+):H(+) symporter.</text>
</comment>
<evidence type="ECO:0000259" key="13">
    <source>
        <dbReference type="Pfam" id="PF22776"/>
    </source>
</evidence>
<evidence type="ECO:0000256" key="7">
    <source>
        <dbReference type="ARBA" id="ARBA00022958"/>
    </source>
</evidence>
<dbReference type="InterPro" id="IPR023051">
    <property type="entry name" value="Kup"/>
</dbReference>
<proteinExistence type="inferred from homology"/>
<feature type="transmembrane region" description="Helical" evidence="11">
    <location>
        <begin position="155"/>
        <end position="175"/>
    </location>
</feature>
<keyword evidence="3 11" id="KW-1003">Cell membrane</keyword>
<dbReference type="Pfam" id="PF02705">
    <property type="entry name" value="K_trans"/>
    <property type="match status" value="1"/>
</dbReference>
<keyword evidence="9 11" id="KW-0406">Ion transport</keyword>
<feature type="transmembrane region" description="Helical" evidence="11">
    <location>
        <begin position="73"/>
        <end position="95"/>
    </location>
</feature>
<evidence type="ECO:0000256" key="6">
    <source>
        <dbReference type="ARBA" id="ARBA00022847"/>
    </source>
</evidence>
<keyword evidence="6 11" id="KW-0769">Symport</keyword>
<dbReference type="EMBL" id="PUBV01000011">
    <property type="protein sequence ID" value="PWB07598.1"/>
    <property type="molecule type" value="Genomic_DNA"/>
</dbReference>
<dbReference type="InterPro" id="IPR053951">
    <property type="entry name" value="K_trans_N"/>
</dbReference>
<evidence type="ECO:0000256" key="9">
    <source>
        <dbReference type="ARBA" id="ARBA00023065"/>
    </source>
</evidence>
<dbReference type="Proteomes" id="UP000244925">
    <property type="component" value="Unassembled WGS sequence"/>
</dbReference>
<dbReference type="InterPro" id="IPR003855">
    <property type="entry name" value="K+_transporter"/>
</dbReference>
<keyword evidence="7 11" id="KW-0630">Potassium</keyword>
<feature type="transmembrane region" description="Helical" evidence="11">
    <location>
        <begin position="187"/>
        <end position="209"/>
    </location>
</feature>
<evidence type="ECO:0000256" key="1">
    <source>
        <dbReference type="ARBA" id="ARBA00004141"/>
    </source>
</evidence>
<dbReference type="PANTHER" id="PTHR30540:SF83">
    <property type="entry name" value="K+ POTASSIUM TRANSPORTER"/>
    <property type="match status" value="1"/>
</dbReference>
<dbReference type="GO" id="GO:0015293">
    <property type="term" value="F:symporter activity"/>
    <property type="evidence" value="ECO:0007669"/>
    <property type="project" value="UniProtKB-UniRule"/>
</dbReference>
<evidence type="ECO:0000256" key="10">
    <source>
        <dbReference type="ARBA" id="ARBA00023136"/>
    </source>
</evidence>
<gene>
    <name evidence="11" type="primary">kup</name>
    <name evidence="14" type="ORF">C5O25_06725</name>
</gene>
<dbReference type="Pfam" id="PF22776">
    <property type="entry name" value="K_trans_C"/>
    <property type="match status" value="1"/>
</dbReference>
<evidence type="ECO:0000256" key="2">
    <source>
        <dbReference type="ARBA" id="ARBA00022448"/>
    </source>
</evidence>
<feature type="transmembrane region" description="Helical" evidence="11">
    <location>
        <begin position="412"/>
        <end position="431"/>
    </location>
</feature>
<keyword evidence="8 11" id="KW-1133">Transmembrane helix</keyword>
<keyword evidence="4 11" id="KW-0633">Potassium transport</keyword>
<keyword evidence="5 11" id="KW-0812">Transmembrane</keyword>
<evidence type="ECO:0000256" key="8">
    <source>
        <dbReference type="ARBA" id="ARBA00022989"/>
    </source>
</evidence>
<sequence>MVWSRWAANRRGGDGVLKYVKANERKYDGSSLRRITLAGMLVTVGIVFGDIGTSPLYVMKAIVGVNPGYDADYIIGAISCVIWTLTLQTTVKYVLIALRADNKGEGGILALFALLRRQPRGWLYIVAAVGAAMLVADGVITPAITVTTAVEGLRIVAPATPVLPIVIGVILLIFMMQRVGTGRIGRCFGPFMLAWFLMLGVLGAVNLPACPEVLKAFNPWYAVKLLVSSPSWFMIMGAVFLCTTGAEALYSDLGHCGRRNITASWMFVKVMLILNYLGQGAWLLTHAREAAGGINPFYAVMPQWMTLAGVAMSTGAAIIASQALLSGSFTIFSEAVNLGFWPRLKIDYPSTEKGQLYVSSVNWCLLAGCLLTVVIFRDSSHIEAAYGLAVTIAMLTTTLLLAFWLRLRGVNMIVVGAFFAFFMTVEGIFFVANMSKFVHGGWFSLMIAAVVGSIMIVWRNSTRRRASFIEYRRMADSAATISAVKADKEIPKYASNLVYLSRSGDPSLVESKLLYSIVNKQPKRADHYWFVHIDHVDSPDELSYSVSVVVPETIYVVTMHLGFRVAPRISVYLRQIVEDLVVSGDLDLRSGYPSLRREGIPGDFRFIILHRIFSPTSICGATTALLMRLHDILRHIGVSDTSAYGLDTSVVTAETVPLIINTSSGRRIVREEC</sequence>
<comment type="subcellular location">
    <subcellularLocation>
        <location evidence="11">Cell membrane</location>
        <topology evidence="11">Multi-pass membrane protein</topology>
    </subcellularLocation>
    <subcellularLocation>
        <location evidence="1">Membrane</location>
        <topology evidence="1">Multi-pass membrane protein</topology>
    </subcellularLocation>
</comment>
<feature type="transmembrane region" description="Helical" evidence="11">
    <location>
        <begin position="437"/>
        <end position="458"/>
    </location>
</feature>
<dbReference type="GO" id="GO:0005886">
    <property type="term" value="C:plasma membrane"/>
    <property type="evidence" value="ECO:0007669"/>
    <property type="project" value="UniProtKB-SubCell"/>
</dbReference>
<comment type="caution">
    <text evidence="14">The sequence shown here is derived from an EMBL/GenBank/DDBJ whole genome shotgun (WGS) entry which is preliminary data.</text>
</comment>
<feature type="domain" description="K+ potassium transporter integral membrane" evidence="12">
    <location>
        <begin position="40"/>
        <end position="475"/>
    </location>
</feature>
<keyword evidence="15" id="KW-1185">Reference proteome</keyword>
<evidence type="ECO:0000259" key="12">
    <source>
        <dbReference type="Pfam" id="PF02705"/>
    </source>
</evidence>
<feature type="transmembrane region" description="Helical" evidence="11">
    <location>
        <begin position="35"/>
        <end position="53"/>
    </location>
</feature>
<comment type="similarity">
    <text evidence="11">Belongs to the HAK/KUP transporter (TC 2.A.72) family.</text>
</comment>
<reference evidence="15" key="1">
    <citation type="submission" date="2018-02" db="EMBL/GenBank/DDBJ databases">
        <authorList>
            <person name="Clavel T."/>
            <person name="Strowig T."/>
        </authorList>
    </citation>
    <scope>NUCLEOTIDE SEQUENCE [LARGE SCALE GENOMIC DNA]</scope>
    <source>
        <strain evidence="15">DSM 100764</strain>
    </source>
</reference>
<dbReference type="GO" id="GO:0015079">
    <property type="term" value="F:potassium ion transmembrane transporter activity"/>
    <property type="evidence" value="ECO:0007669"/>
    <property type="project" value="UniProtKB-UniRule"/>
</dbReference>
<evidence type="ECO:0000313" key="14">
    <source>
        <dbReference type="EMBL" id="PWB07598.1"/>
    </source>
</evidence>
<dbReference type="HAMAP" id="MF_01522">
    <property type="entry name" value="Kup"/>
    <property type="match status" value="1"/>
</dbReference>
<dbReference type="InterPro" id="IPR053952">
    <property type="entry name" value="K_trans_C"/>
</dbReference>
<feature type="transmembrane region" description="Helical" evidence="11">
    <location>
        <begin position="229"/>
        <end position="250"/>
    </location>
</feature>
<evidence type="ECO:0000256" key="3">
    <source>
        <dbReference type="ARBA" id="ARBA00022475"/>
    </source>
</evidence>